<evidence type="ECO:0000256" key="9">
    <source>
        <dbReference type="PROSITE-ProRule" id="PRU00452"/>
    </source>
</evidence>
<dbReference type="AlphaFoldDB" id="A0A8J5FXK1"/>
<dbReference type="GO" id="GO:0000724">
    <property type="term" value="P:double-strand break repair via homologous recombination"/>
    <property type="evidence" value="ECO:0007669"/>
    <property type="project" value="InterPro"/>
</dbReference>
<name>A0A8J5FXK1_ZINOF</name>
<dbReference type="OrthoDB" id="26899at2759"/>
<keyword evidence="5 9" id="KW-0863">Zinc-finger</keyword>
<evidence type="ECO:0000256" key="8">
    <source>
        <dbReference type="ARBA" id="ARBA00023242"/>
    </source>
</evidence>
<evidence type="ECO:0000256" key="10">
    <source>
        <dbReference type="SAM" id="Coils"/>
    </source>
</evidence>
<evidence type="ECO:0000313" key="13">
    <source>
        <dbReference type="Proteomes" id="UP000734854"/>
    </source>
</evidence>
<evidence type="ECO:0000256" key="2">
    <source>
        <dbReference type="ARBA" id="ARBA00004718"/>
    </source>
</evidence>
<dbReference type="InterPro" id="IPR004181">
    <property type="entry name" value="Znf_MIZ"/>
</dbReference>
<dbReference type="GO" id="GO:0005634">
    <property type="term" value="C:nucleus"/>
    <property type="evidence" value="ECO:0007669"/>
    <property type="project" value="UniProtKB-SubCell"/>
</dbReference>
<sequence>MATTSTSRSHNSTAPRIRNAASTLFSDNQSLISDIRKAITMMKNVAVDLEKEQQSEKVKELENSILELLETYDDCARFSEAIQTIGSNYIPSEQPTDFKRLLEDEVAKSKESSPSMPQNNPLYRQFKEAIWNVHHAGQPMPGEEQEDIVMTSTQNNLLNTKCPLTGKPVIELQNPVRCMDCKHIYEKEPVIHYISTKKPHPRCPVAGCPKILQVGRVVCDALLTIEIDEMRLASATNINSTVVEDFTEVD</sequence>
<dbReference type="GO" id="GO:0008270">
    <property type="term" value="F:zinc ion binding"/>
    <property type="evidence" value="ECO:0007669"/>
    <property type="project" value="UniProtKB-KW"/>
</dbReference>
<evidence type="ECO:0000256" key="5">
    <source>
        <dbReference type="ARBA" id="ARBA00022771"/>
    </source>
</evidence>
<dbReference type="Pfam" id="PF11789">
    <property type="entry name" value="zf-Nse"/>
    <property type="match status" value="1"/>
</dbReference>
<dbReference type="GO" id="GO:0061665">
    <property type="term" value="F:SUMO ligase activity"/>
    <property type="evidence" value="ECO:0007669"/>
    <property type="project" value="TreeGrafter"/>
</dbReference>
<dbReference type="PROSITE" id="PS51044">
    <property type="entry name" value="ZF_SP_RING"/>
    <property type="match status" value="1"/>
</dbReference>
<dbReference type="Proteomes" id="UP000734854">
    <property type="component" value="Unassembled WGS sequence"/>
</dbReference>
<keyword evidence="13" id="KW-1185">Reference proteome</keyword>
<keyword evidence="4" id="KW-0479">Metal-binding</keyword>
<evidence type="ECO:0000259" key="11">
    <source>
        <dbReference type="PROSITE" id="PS51044"/>
    </source>
</evidence>
<gene>
    <name evidence="12" type="ORF">ZIOFF_049050</name>
</gene>
<reference evidence="12 13" key="1">
    <citation type="submission" date="2020-08" db="EMBL/GenBank/DDBJ databases">
        <title>Plant Genome Project.</title>
        <authorList>
            <person name="Zhang R.-G."/>
        </authorList>
    </citation>
    <scope>NUCLEOTIDE SEQUENCE [LARGE SCALE GENOMIC DNA]</scope>
    <source>
        <tissue evidence="12">Rhizome</tissue>
    </source>
</reference>
<dbReference type="InterPro" id="IPR026846">
    <property type="entry name" value="Nse2(Mms21)"/>
</dbReference>
<keyword evidence="3" id="KW-0808">Transferase</keyword>
<evidence type="ECO:0000256" key="4">
    <source>
        <dbReference type="ARBA" id="ARBA00022723"/>
    </source>
</evidence>
<evidence type="ECO:0000313" key="12">
    <source>
        <dbReference type="EMBL" id="KAG6494032.1"/>
    </source>
</evidence>
<protein>
    <recommendedName>
        <fullName evidence="11">SP-RING-type domain-containing protein</fullName>
    </recommendedName>
</protein>
<evidence type="ECO:0000256" key="3">
    <source>
        <dbReference type="ARBA" id="ARBA00022679"/>
    </source>
</evidence>
<evidence type="ECO:0000256" key="6">
    <source>
        <dbReference type="ARBA" id="ARBA00022786"/>
    </source>
</evidence>
<evidence type="ECO:0000256" key="7">
    <source>
        <dbReference type="ARBA" id="ARBA00022833"/>
    </source>
</evidence>
<comment type="caution">
    <text evidence="12">The sequence shown here is derived from an EMBL/GenBank/DDBJ whole genome shotgun (WGS) entry which is preliminary data.</text>
</comment>
<organism evidence="12 13">
    <name type="scientific">Zingiber officinale</name>
    <name type="common">Ginger</name>
    <name type="synonym">Amomum zingiber</name>
    <dbReference type="NCBI Taxonomy" id="94328"/>
    <lineage>
        <taxon>Eukaryota</taxon>
        <taxon>Viridiplantae</taxon>
        <taxon>Streptophyta</taxon>
        <taxon>Embryophyta</taxon>
        <taxon>Tracheophyta</taxon>
        <taxon>Spermatophyta</taxon>
        <taxon>Magnoliopsida</taxon>
        <taxon>Liliopsida</taxon>
        <taxon>Zingiberales</taxon>
        <taxon>Zingiberaceae</taxon>
        <taxon>Zingiber</taxon>
    </lineage>
</organism>
<feature type="coiled-coil region" evidence="10">
    <location>
        <begin position="44"/>
        <end position="71"/>
    </location>
</feature>
<dbReference type="PANTHER" id="PTHR21330">
    <property type="entry name" value="E3 SUMO-PROTEIN LIGASE NSE2"/>
    <property type="match status" value="1"/>
</dbReference>
<keyword evidence="7" id="KW-0862">Zinc</keyword>
<dbReference type="UniPathway" id="UPA00886"/>
<dbReference type="EMBL" id="JACMSC010000013">
    <property type="protein sequence ID" value="KAG6494032.1"/>
    <property type="molecule type" value="Genomic_DNA"/>
</dbReference>
<keyword evidence="8" id="KW-0539">Nucleus</keyword>
<keyword evidence="10" id="KW-0175">Coiled coil</keyword>
<comment type="subcellular location">
    <subcellularLocation>
        <location evidence="1">Nucleus</location>
    </subcellularLocation>
</comment>
<dbReference type="CDD" id="cd16651">
    <property type="entry name" value="SPL-RING_NSE2"/>
    <property type="match status" value="1"/>
</dbReference>
<dbReference type="GO" id="GO:0016925">
    <property type="term" value="P:protein sumoylation"/>
    <property type="evidence" value="ECO:0007669"/>
    <property type="project" value="UniProtKB-UniPathway"/>
</dbReference>
<evidence type="ECO:0000256" key="1">
    <source>
        <dbReference type="ARBA" id="ARBA00004123"/>
    </source>
</evidence>
<proteinExistence type="predicted"/>
<accession>A0A8J5FXK1</accession>
<comment type="pathway">
    <text evidence="2">Protein modification; protein sumoylation.</text>
</comment>
<dbReference type="GO" id="GO:0030915">
    <property type="term" value="C:Smc5-Smc6 complex"/>
    <property type="evidence" value="ECO:0007669"/>
    <property type="project" value="InterPro"/>
</dbReference>
<keyword evidence="6" id="KW-0833">Ubl conjugation pathway</keyword>
<feature type="domain" description="SP-RING-type" evidence="11">
    <location>
        <begin position="144"/>
        <end position="232"/>
    </location>
</feature>
<dbReference type="PANTHER" id="PTHR21330:SF1">
    <property type="entry name" value="E3 SUMO-PROTEIN LIGASE NSE2"/>
    <property type="match status" value="1"/>
</dbReference>